<reference evidence="1 2" key="1">
    <citation type="journal article" date="1998" name="Science">
        <title>Genome sequence of the nematode C. elegans: a platform for investigating biology.</title>
        <authorList>
            <consortium name="The C. elegans sequencing consortium"/>
            <person name="Sulson J.E."/>
            <person name="Waterston R."/>
        </authorList>
    </citation>
    <scope>NUCLEOTIDE SEQUENCE [LARGE SCALE GENOMIC DNA]</scope>
    <source>
        <strain evidence="1 2">Bristol N2</strain>
    </source>
</reference>
<dbReference type="AGR" id="WB:WBGene00012049"/>
<dbReference type="RefSeq" id="NP_506937.3">
    <property type="nucleotide sequence ID" value="NM_074536.3"/>
</dbReference>
<dbReference type="Gene3D" id="3.90.550.10">
    <property type="entry name" value="Spore Coat Polysaccharide Biosynthesis Protein SpsA, Chain A"/>
    <property type="match status" value="1"/>
</dbReference>
<dbReference type="InterPro" id="IPR004988">
    <property type="entry name" value="DUF273"/>
</dbReference>
<dbReference type="OMA" id="RTHEEIS"/>
<dbReference type="AlphaFoldDB" id="O45841"/>
<dbReference type="UCSC" id="T26E4.7">
    <property type="organism name" value="c. elegans"/>
</dbReference>
<evidence type="ECO:0000313" key="2">
    <source>
        <dbReference type="Proteomes" id="UP000001940"/>
    </source>
</evidence>
<accession>O45841</accession>
<sequence length="360" mass="42006">MIFPFFAILVLIFIIVILFETQNYPIISKTDPSLRIAIVMVFSKNTNLKNYEIALQTIKCYCKIHNYTFVQLLDTDFNCPHKDKFFRRHCTVAKVLPSYDAVLFLDADIGVVNPKRKIEEFLEEGVDVTFVNRFYNWEISAGFYLARNTQYAVDLLNGFANYEFKLPFSFHGTDNGALHMYLAEHLFPDASAESNICKKAYSESKSYRDLFTFEACIKSLFGVGTRFGKVRIMKKVVYLFIFCFKNTQFRGTGWARDGWLTSMMWHPDLDFMIHGWKTNQLRKTPNMTMRPVQMGRSQWYNPLAGPTDLEKCGPHNSTWSYDPRMLGNKDRIVDSLRAFEQKIALAQVRSYSRLEWLLSH</sequence>
<dbReference type="PaxDb" id="6239-T26E4.7"/>
<gene>
    <name evidence="1" type="ORF">CELE_T26E4.7</name>
    <name evidence="1 3" type="ORF">T26E4.7</name>
</gene>
<dbReference type="PANTHER" id="PTHR31562:SF13">
    <property type="entry name" value="NUCLEOTID_TRANS DOMAIN-CONTAINING PROTEIN-RELATED"/>
    <property type="match status" value="1"/>
</dbReference>
<dbReference type="Proteomes" id="UP000001940">
    <property type="component" value="Chromosome V"/>
</dbReference>
<dbReference type="CTD" id="188933"/>
<dbReference type="HOGENOM" id="CLU_045307_0_0_1"/>
<keyword evidence="2" id="KW-1185">Reference proteome</keyword>
<dbReference type="WormBase" id="T26E4.7">
    <property type="protein sequence ID" value="CE48121"/>
    <property type="gene ID" value="WBGene00012049"/>
</dbReference>
<name>O45841_CAEEL</name>
<dbReference type="Pfam" id="PF03314">
    <property type="entry name" value="DUF273"/>
    <property type="match status" value="1"/>
</dbReference>
<organism evidence="1 2">
    <name type="scientific">Caenorhabditis elegans</name>
    <dbReference type="NCBI Taxonomy" id="6239"/>
    <lineage>
        <taxon>Eukaryota</taxon>
        <taxon>Metazoa</taxon>
        <taxon>Ecdysozoa</taxon>
        <taxon>Nematoda</taxon>
        <taxon>Chromadorea</taxon>
        <taxon>Rhabditida</taxon>
        <taxon>Rhabditina</taxon>
        <taxon>Rhabditomorpha</taxon>
        <taxon>Rhabditoidea</taxon>
        <taxon>Rhabditidae</taxon>
        <taxon>Peloderinae</taxon>
        <taxon>Caenorhabditis</taxon>
    </lineage>
</organism>
<evidence type="ECO:0000313" key="1">
    <source>
        <dbReference type="EMBL" id="CAB03436.3"/>
    </source>
</evidence>
<dbReference type="EMBL" id="BX284605">
    <property type="protein sequence ID" value="CAB03436.3"/>
    <property type="molecule type" value="Genomic_DNA"/>
</dbReference>
<dbReference type="InterPro" id="IPR029044">
    <property type="entry name" value="Nucleotide-diphossugar_trans"/>
</dbReference>
<evidence type="ECO:0000313" key="3">
    <source>
        <dbReference type="WormBase" id="T26E4.7"/>
    </source>
</evidence>
<dbReference type="OrthoDB" id="407658at2759"/>
<dbReference type="SUPFAM" id="SSF53448">
    <property type="entry name" value="Nucleotide-diphospho-sugar transferases"/>
    <property type="match status" value="1"/>
</dbReference>
<dbReference type="eggNOG" id="ENOG502SE55">
    <property type="taxonomic scope" value="Eukaryota"/>
</dbReference>
<dbReference type="PANTHER" id="PTHR31562">
    <property type="entry name" value="PROTEIN CBG18972"/>
    <property type="match status" value="1"/>
</dbReference>
<dbReference type="FunCoup" id="O45841">
    <property type="interactions" value="1"/>
</dbReference>
<dbReference type="KEGG" id="cel:CELE_T26E4.7"/>
<dbReference type="GO" id="GO:0016740">
    <property type="term" value="F:transferase activity"/>
    <property type="evidence" value="ECO:0007669"/>
    <property type="project" value="UniProtKB-KW"/>
</dbReference>
<proteinExistence type="predicted"/>
<keyword evidence="1" id="KW-0808">Transferase</keyword>
<protein>
    <submittedName>
        <fullName evidence="1">Nucleotide-diphospho-sugar transferase domain-containing protein</fullName>
    </submittedName>
</protein>
<dbReference type="GeneID" id="188933"/>
<dbReference type="InParanoid" id="O45841"/>